<dbReference type="EMBL" id="LR796727">
    <property type="protein sequence ID" value="CAB4162228.1"/>
    <property type="molecule type" value="Genomic_DNA"/>
</dbReference>
<protein>
    <submittedName>
        <fullName evidence="1">Uncharacterized protein</fullName>
    </submittedName>
</protein>
<accession>A0A6J5NYV8</accession>
<name>A0A6J5NYV8_9CAUD</name>
<reference evidence="1" key="1">
    <citation type="submission" date="2020-04" db="EMBL/GenBank/DDBJ databases">
        <authorList>
            <person name="Chiriac C."/>
            <person name="Salcher M."/>
            <person name="Ghai R."/>
            <person name="Kavagutti S V."/>
        </authorList>
    </citation>
    <scope>NUCLEOTIDE SEQUENCE</scope>
</reference>
<proteinExistence type="predicted"/>
<evidence type="ECO:0000313" key="1">
    <source>
        <dbReference type="EMBL" id="CAB4162228.1"/>
    </source>
</evidence>
<organism evidence="1">
    <name type="scientific">uncultured Caudovirales phage</name>
    <dbReference type="NCBI Taxonomy" id="2100421"/>
    <lineage>
        <taxon>Viruses</taxon>
        <taxon>Duplodnaviria</taxon>
        <taxon>Heunggongvirae</taxon>
        <taxon>Uroviricota</taxon>
        <taxon>Caudoviricetes</taxon>
        <taxon>Peduoviridae</taxon>
        <taxon>Maltschvirus</taxon>
        <taxon>Maltschvirus maltsch</taxon>
    </lineage>
</organism>
<gene>
    <name evidence="1" type="ORF">UFOVP786_33</name>
</gene>
<sequence>MKFNPRPAVHHGPQVTITSDQETVTVTLDDVEAATVSERPTVLILSLARATAIGRALMHAGEQE</sequence>